<evidence type="ECO:0000256" key="6">
    <source>
        <dbReference type="ARBA" id="ARBA00023295"/>
    </source>
</evidence>
<dbReference type="SUPFAM" id="SSF51445">
    <property type="entry name" value="(Trans)glycosidases"/>
    <property type="match status" value="1"/>
</dbReference>
<evidence type="ECO:0000259" key="10">
    <source>
        <dbReference type="Pfam" id="PF00150"/>
    </source>
</evidence>
<evidence type="ECO:0000256" key="7">
    <source>
        <dbReference type="ARBA" id="ARBA00023326"/>
    </source>
</evidence>
<dbReference type="GO" id="GO:0008810">
    <property type="term" value="F:cellulase activity"/>
    <property type="evidence" value="ECO:0007669"/>
    <property type="project" value="UniProtKB-EC"/>
</dbReference>
<evidence type="ECO:0000256" key="2">
    <source>
        <dbReference type="ARBA" id="ARBA00012601"/>
    </source>
</evidence>
<name>A0A4R2K064_9THEO</name>
<dbReference type="PROSITE" id="PS00659">
    <property type="entry name" value="GLYCOSYL_HYDROL_F5"/>
    <property type="match status" value="1"/>
</dbReference>
<evidence type="ECO:0000313" key="12">
    <source>
        <dbReference type="Proteomes" id="UP000294886"/>
    </source>
</evidence>
<dbReference type="InterPro" id="IPR018087">
    <property type="entry name" value="Glyco_hydro_5_CS"/>
</dbReference>
<evidence type="ECO:0000256" key="8">
    <source>
        <dbReference type="RuleBase" id="RU361153"/>
    </source>
</evidence>
<evidence type="ECO:0000256" key="5">
    <source>
        <dbReference type="ARBA" id="ARBA00023277"/>
    </source>
</evidence>
<proteinExistence type="inferred from homology"/>
<evidence type="ECO:0000256" key="4">
    <source>
        <dbReference type="ARBA" id="ARBA00023001"/>
    </source>
</evidence>
<comment type="catalytic activity">
    <reaction evidence="1">
        <text>Endohydrolysis of (1-&gt;4)-beta-D-glucosidic linkages in cellulose, lichenin and cereal beta-D-glucans.</text>
        <dbReference type="EC" id="3.2.1.4"/>
    </reaction>
</comment>
<dbReference type="EC" id="3.2.1.4" evidence="2"/>
<dbReference type="PANTHER" id="PTHR34142:SF1">
    <property type="entry name" value="GLYCOSIDE HYDROLASE FAMILY 5 DOMAIN-CONTAINING PROTEIN"/>
    <property type="match status" value="1"/>
</dbReference>
<keyword evidence="9" id="KW-0472">Membrane</keyword>
<dbReference type="Pfam" id="PF00150">
    <property type="entry name" value="Cellulase"/>
    <property type="match status" value="1"/>
</dbReference>
<dbReference type="PANTHER" id="PTHR34142">
    <property type="entry name" value="ENDO-BETA-1,4-GLUCANASE A"/>
    <property type="match status" value="1"/>
</dbReference>
<protein>
    <recommendedName>
        <fullName evidence="2">cellulase</fullName>
        <ecNumber evidence="2">3.2.1.4</ecNumber>
    </recommendedName>
</protein>
<comment type="similarity">
    <text evidence="8">Belongs to the glycosyl hydrolase 5 (cellulase A) family.</text>
</comment>
<organism evidence="11 12">
    <name type="scientific">Caldanaerobacter subterraneus</name>
    <dbReference type="NCBI Taxonomy" id="911092"/>
    <lineage>
        <taxon>Bacteria</taxon>
        <taxon>Bacillati</taxon>
        <taxon>Bacillota</taxon>
        <taxon>Clostridia</taxon>
        <taxon>Thermoanaerobacterales</taxon>
        <taxon>Thermoanaerobacteraceae</taxon>
        <taxon>Caldanaerobacter</taxon>
    </lineage>
</organism>
<dbReference type="InterPro" id="IPR001547">
    <property type="entry name" value="Glyco_hydro_5"/>
</dbReference>
<sequence>MNKWYAFTGVLVIIIIIMYLILKDTSLTFSCYEREKFPHLMGNALVKKPSVAGRLKIIEKDGRKILGDQYGNPIQLRGMSTHGLQWFSEIINHNAFSGLSRDWESNVIRLAMYVGEGGYATNPSVKDKVIEGINLAIQNDMYVIVDWHVLNPGDPNADIYSGAKDFFKEIATKYPNDLHIIYELANEPNPTPPGVTNDVEGWKKVKNYAEPIIQMLRDMGNQNIIIVGSPNWSQRPDLAAEEPINDPNVMYSVHFYTGTHKVEEHGKPGYVFGNMAKALEKGVPIFVSEWGTSEASGDGGPYLDEADKWLEFLNANNISWINWSLANKNEVSAAFLTSTNLNPGDGKAWAVNQLSLSGEYVRARIKGIPYKPISREARGK</sequence>
<evidence type="ECO:0000313" key="11">
    <source>
        <dbReference type="EMBL" id="TCO66343.1"/>
    </source>
</evidence>
<comment type="caution">
    <text evidence="11">The sequence shown here is derived from an EMBL/GenBank/DDBJ whole genome shotgun (WGS) entry which is preliminary data.</text>
</comment>
<dbReference type="InterPro" id="IPR017853">
    <property type="entry name" value="GH"/>
</dbReference>
<keyword evidence="3 8" id="KW-0378">Hydrolase</keyword>
<evidence type="ECO:0000256" key="3">
    <source>
        <dbReference type="ARBA" id="ARBA00022801"/>
    </source>
</evidence>
<dbReference type="SMR" id="A0A4R2K064"/>
<dbReference type="Gene3D" id="3.20.20.80">
    <property type="entry name" value="Glycosidases"/>
    <property type="match status" value="1"/>
</dbReference>
<dbReference type="Proteomes" id="UP000294886">
    <property type="component" value="Unassembled WGS sequence"/>
</dbReference>
<accession>A0A4R2K064</accession>
<keyword evidence="9" id="KW-0812">Transmembrane</keyword>
<evidence type="ECO:0000256" key="1">
    <source>
        <dbReference type="ARBA" id="ARBA00000966"/>
    </source>
</evidence>
<feature type="domain" description="Glycoside hydrolase family 5" evidence="10">
    <location>
        <begin position="68"/>
        <end position="329"/>
    </location>
</feature>
<dbReference type="GO" id="GO:0030245">
    <property type="term" value="P:cellulose catabolic process"/>
    <property type="evidence" value="ECO:0007669"/>
    <property type="project" value="UniProtKB-KW"/>
</dbReference>
<keyword evidence="5" id="KW-0119">Carbohydrate metabolism</keyword>
<gene>
    <name evidence="11" type="ORF">EV203_11041</name>
</gene>
<keyword evidence="4" id="KW-0136">Cellulose degradation</keyword>
<dbReference type="AlphaFoldDB" id="A0A4R2K064"/>
<evidence type="ECO:0000256" key="9">
    <source>
        <dbReference type="SAM" id="Phobius"/>
    </source>
</evidence>
<dbReference type="EMBL" id="SLWU01000010">
    <property type="protein sequence ID" value="TCO66343.1"/>
    <property type="molecule type" value="Genomic_DNA"/>
</dbReference>
<keyword evidence="6 8" id="KW-0326">Glycosidase</keyword>
<dbReference type="OMA" id="VNLCNQY"/>
<keyword evidence="7" id="KW-0624">Polysaccharide degradation</keyword>
<keyword evidence="9" id="KW-1133">Transmembrane helix</keyword>
<reference evidence="11 12" key="1">
    <citation type="submission" date="2019-03" db="EMBL/GenBank/DDBJ databases">
        <title>Genomic Encyclopedia of Type Strains, Phase IV (KMG-IV): sequencing the most valuable type-strain genomes for metagenomic binning, comparative biology and taxonomic classification.</title>
        <authorList>
            <person name="Goeker M."/>
        </authorList>
    </citation>
    <scope>NUCLEOTIDE SEQUENCE [LARGE SCALE GENOMIC DNA]</scope>
    <source>
        <strain evidence="11 12">DSM 13054</strain>
    </source>
</reference>
<feature type="transmembrane region" description="Helical" evidence="9">
    <location>
        <begin position="5"/>
        <end position="22"/>
    </location>
</feature>